<dbReference type="AlphaFoldDB" id="A0A1H1RAE1"/>
<accession>A0A1H1RAE1</accession>
<organism evidence="1 2">
    <name type="scientific">Bradyrhizobium canariense</name>
    <dbReference type="NCBI Taxonomy" id="255045"/>
    <lineage>
        <taxon>Bacteria</taxon>
        <taxon>Pseudomonadati</taxon>
        <taxon>Pseudomonadota</taxon>
        <taxon>Alphaproteobacteria</taxon>
        <taxon>Hyphomicrobiales</taxon>
        <taxon>Nitrobacteraceae</taxon>
        <taxon>Bradyrhizobium</taxon>
    </lineage>
</organism>
<name>A0A1H1RAE1_9BRAD</name>
<gene>
    <name evidence="1" type="ORF">SAMN05444158_1713</name>
</gene>
<evidence type="ECO:0000313" key="1">
    <source>
        <dbReference type="EMBL" id="SDS32724.1"/>
    </source>
</evidence>
<dbReference type="Proteomes" id="UP000243904">
    <property type="component" value="Chromosome I"/>
</dbReference>
<sequence length="32" mass="3428">MIQHLRILALMRGGHCRILRFAGFGGGFNAGG</sequence>
<keyword evidence="2" id="KW-1185">Reference proteome</keyword>
<reference evidence="2" key="1">
    <citation type="submission" date="2016-10" db="EMBL/GenBank/DDBJ databases">
        <authorList>
            <person name="Varghese N."/>
            <person name="Submissions S."/>
        </authorList>
    </citation>
    <scope>NUCLEOTIDE SEQUENCE [LARGE SCALE GENOMIC DNA]</scope>
    <source>
        <strain evidence="2">GAS369</strain>
    </source>
</reference>
<protein>
    <submittedName>
        <fullName evidence="1">Uncharacterized protein</fullName>
    </submittedName>
</protein>
<dbReference type="EMBL" id="LT629750">
    <property type="protein sequence ID" value="SDS32724.1"/>
    <property type="molecule type" value="Genomic_DNA"/>
</dbReference>
<evidence type="ECO:0000313" key="2">
    <source>
        <dbReference type="Proteomes" id="UP000243904"/>
    </source>
</evidence>
<proteinExistence type="predicted"/>